<evidence type="ECO:0000313" key="2">
    <source>
        <dbReference type="EMBL" id="SFK42986.1"/>
    </source>
</evidence>
<name>A0A1I3ZHD4_9GAMM</name>
<evidence type="ECO:0000313" key="3">
    <source>
        <dbReference type="Proteomes" id="UP000198841"/>
    </source>
</evidence>
<protein>
    <recommendedName>
        <fullName evidence="1">CdiI immunity protein domain-containing protein</fullName>
    </recommendedName>
</protein>
<gene>
    <name evidence="2" type="ORF">SAMN05518863_1079</name>
</gene>
<reference evidence="2 3" key="1">
    <citation type="submission" date="2016-10" db="EMBL/GenBank/DDBJ databases">
        <authorList>
            <person name="Varghese N."/>
            <person name="Submissions S."/>
        </authorList>
    </citation>
    <scope>NUCLEOTIDE SEQUENCE [LARGE SCALE GENOMIC DNA]</scope>
    <source>
        <strain evidence="2 3">YR512</strain>
    </source>
</reference>
<dbReference type="CDD" id="cd20687">
    <property type="entry name" value="CdiI_Ykris-like"/>
    <property type="match status" value="1"/>
</dbReference>
<dbReference type="InterPro" id="IPR041129">
    <property type="entry name" value="CdiI_2"/>
</dbReference>
<comment type="caution">
    <text evidence="2">The sequence shown here is derived from an EMBL/GenBank/DDBJ whole genome shotgun (WGS) entry which is preliminary data.</text>
</comment>
<organism evidence="2 3">
    <name type="scientific">Candidatus Pantoea symbiotica</name>
    <dbReference type="NCBI Taxonomy" id="1884370"/>
    <lineage>
        <taxon>Bacteria</taxon>
        <taxon>Pseudomonadati</taxon>
        <taxon>Pseudomonadota</taxon>
        <taxon>Gammaproteobacteria</taxon>
        <taxon>Enterobacterales</taxon>
        <taxon>Erwiniaceae</taxon>
        <taxon>Pantoea</taxon>
    </lineage>
</organism>
<evidence type="ECO:0000259" key="1">
    <source>
        <dbReference type="Pfam" id="PF18593"/>
    </source>
</evidence>
<dbReference type="Proteomes" id="UP000198841">
    <property type="component" value="Unassembled WGS sequence"/>
</dbReference>
<accession>A0A1I3ZHD4</accession>
<sequence>MNIEEKYPLLNYFLTSYFHQDFDVLFGSADETIAAYRVTETAEEQSKMKTEIENLIVLALPEDKLQDILLNKMDCNYYYPNAWDSSESWLQHIADQLS</sequence>
<dbReference type="EMBL" id="FOSD01000007">
    <property type="protein sequence ID" value="SFK42986.1"/>
    <property type="molecule type" value="Genomic_DNA"/>
</dbReference>
<feature type="domain" description="CdiI immunity protein" evidence="1">
    <location>
        <begin position="6"/>
        <end position="97"/>
    </location>
</feature>
<keyword evidence="3" id="KW-1185">Reference proteome</keyword>
<dbReference type="Pfam" id="PF18593">
    <property type="entry name" value="CdiI_2"/>
    <property type="match status" value="1"/>
</dbReference>
<dbReference type="RefSeq" id="WP_008105711.1">
    <property type="nucleotide sequence ID" value="NZ_FOSD01000007.1"/>
</dbReference>
<proteinExistence type="predicted"/>